<name>A0A1I7NQB3_9HYPH</name>
<dbReference type="RefSeq" id="WP_092868323.1">
    <property type="nucleotide sequence ID" value="NZ_FPCH01000003.1"/>
</dbReference>
<dbReference type="Proteomes" id="UP000199423">
    <property type="component" value="Unassembled WGS sequence"/>
</dbReference>
<accession>A0A1I7NQB3</accession>
<reference evidence="2" key="1">
    <citation type="submission" date="2016-10" db="EMBL/GenBank/DDBJ databases">
        <authorList>
            <person name="Varghese N."/>
            <person name="Submissions S."/>
        </authorList>
    </citation>
    <scope>NUCLEOTIDE SEQUENCE [LARGE SCALE GENOMIC DNA]</scope>
    <source>
        <strain evidence="2">DSM 1565</strain>
    </source>
</reference>
<protein>
    <submittedName>
        <fullName evidence="1">Uncharacterized protein</fullName>
    </submittedName>
</protein>
<dbReference type="AlphaFoldDB" id="A0A1I7NQB3"/>
<evidence type="ECO:0000313" key="2">
    <source>
        <dbReference type="Proteomes" id="UP000199423"/>
    </source>
</evidence>
<evidence type="ECO:0000313" key="1">
    <source>
        <dbReference type="EMBL" id="SFV36770.1"/>
    </source>
</evidence>
<organism evidence="1 2">
    <name type="scientific">Hyphomicrobium facile</name>
    <dbReference type="NCBI Taxonomy" id="51670"/>
    <lineage>
        <taxon>Bacteria</taxon>
        <taxon>Pseudomonadati</taxon>
        <taxon>Pseudomonadota</taxon>
        <taxon>Alphaproteobacteria</taxon>
        <taxon>Hyphomicrobiales</taxon>
        <taxon>Hyphomicrobiaceae</taxon>
        <taxon>Hyphomicrobium</taxon>
    </lineage>
</organism>
<keyword evidence="2" id="KW-1185">Reference proteome</keyword>
<sequence>MSAEIIQLSAFRARQQTVEAAPQASVGTMVPEAPPRFHFWTGASGKRYVHTVYSLFDCPTLEDANYILVRRTDRSRRTVLAIGRLSNRCPTQNLAEIRQHSAVLGADEVHVHLLASSSQEAEAVEADLITAQFLMEPHSA</sequence>
<proteinExistence type="predicted"/>
<gene>
    <name evidence="1" type="ORF">SAMN04488557_2752</name>
</gene>
<dbReference type="EMBL" id="FPCH01000003">
    <property type="protein sequence ID" value="SFV36770.1"/>
    <property type="molecule type" value="Genomic_DNA"/>
</dbReference>
<dbReference type="OrthoDB" id="7870314at2"/>